<keyword evidence="9" id="KW-0732">Signal</keyword>
<dbReference type="Proteomes" id="UP000238312">
    <property type="component" value="Unassembled WGS sequence"/>
</dbReference>
<dbReference type="GO" id="GO:0046373">
    <property type="term" value="P:L-arabinose metabolic process"/>
    <property type="evidence" value="ECO:0007669"/>
    <property type="project" value="InterPro"/>
</dbReference>
<reference evidence="11 12" key="1">
    <citation type="submission" date="2018-03" db="EMBL/GenBank/DDBJ databases">
        <title>Genomic Encyclopedia of Type Strains, Phase III (KMG-III): the genomes of soil and plant-associated and newly described type strains.</title>
        <authorList>
            <person name="Whitman W."/>
        </authorList>
    </citation>
    <scope>NUCLEOTIDE SEQUENCE [LARGE SCALE GENOMIC DNA]</scope>
    <source>
        <strain evidence="11 12">CGMCC 4.7104</strain>
    </source>
</reference>
<evidence type="ECO:0000256" key="3">
    <source>
        <dbReference type="ARBA" id="ARBA00022801"/>
    </source>
</evidence>
<dbReference type="InterPro" id="IPR023296">
    <property type="entry name" value="Glyco_hydro_beta-prop_sf"/>
</dbReference>
<evidence type="ECO:0000256" key="5">
    <source>
        <dbReference type="ARBA" id="ARBA00023295"/>
    </source>
</evidence>
<evidence type="ECO:0000256" key="8">
    <source>
        <dbReference type="RuleBase" id="RU361187"/>
    </source>
</evidence>
<evidence type="ECO:0000256" key="2">
    <source>
        <dbReference type="ARBA" id="ARBA00022651"/>
    </source>
</evidence>
<keyword evidence="2" id="KW-0624">Polysaccharide degradation</keyword>
<dbReference type="OrthoDB" id="9758923at2"/>
<dbReference type="CDD" id="cd23399">
    <property type="entry name" value="beta-trefoil_ABD_ABFB"/>
    <property type="match status" value="1"/>
</dbReference>
<evidence type="ECO:0000313" key="11">
    <source>
        <dbReference type="EMBL" id="PRX64119.1"/>
    </source>
</evidence>
<dbReference type="EMBL" id="PVNG01000009">
    <property type="protein sequence ID" value="PRX64119.1"/>
    <property type="molecule type" value="Genomic_DNA"/>
</dbReference>
<keyword evidence="2" id="KW-0858">Xylan degradation</keyword>
<feature type="site" description="Important for catalytic activity, responsible for pKa modulation of the active site Glu and correct orientation of both the proton donor and substrate" evidence="7">
    <location>
        <position position="163"/>
    </location>
</feature>
<dbReference type="PANTHER" id="PTHR43772:SF2">
    <property type="entry name" value="PUTATIVE (AFU_ORTHOLOGUE AFUA_2G04480)-RELATED"/>
    <property type="match status" value="1"/>
</dbReference>
<name>A0A2T0MY32_9ACTN</name>
<keyword evidence="12" id="KW-1185">Reference proteome</keyword>
<gene>
    <name evidence="11" type="ORF">B0I32_10947</name>
</gene>
<dbReference type="RefSeq" id="WP_106242059.1">
    <property type="nucleotide sequence ID" value="NZ_PVNG01000009.1"/>
</dbReference>
<dbReference type="Gene3D" id="2.80.10.50">
    <property type="match status" value="1"/>
</dbReference>
<feature type="chain" id="PRO_5015536126" evidence="9">
    <location>
        <begin position="35"/>
        <end position="458"/>
    </location>
</feature>
<evidence type="ECO:0000313" key="12">
    <source>
        <dbReference type="Proteomes" id="UP000238312"/>
    </source>
</evidence>
<dbReference type="SUPFAM" id="SSF110221">
    <property type="entry name" value="AbfB domain"/>
    <property type="match status" value="1"/>
</dbReference>
<accession>A0A2T0MY32</accession>
<dbReference type="InterPro" id="IPR052176">
    <property type="entry name" value="Glycosyl_Hydrlase_43_Enz"/>
</dbReference>
<proteinExistence type="inferred from homology"/>
<evidence type="ECO:0000256" key="7">
    <source>
        <dbReference type="PIRSR" id="PIRSR606710-2"/>
    </source>
</evidence>
<dbReference type="GO" id="GO:0046556">
    <property type="term" value="F:alpha-L-arabinofuranosidase activity"/>
    <property type="evidence" value="ECO:0007669"/>
    <property type="project" value="InterPro"/>
</dbReference>
<evidence type="ECO:0000256" key="1">
    <source>
        <dbReference type="ARBA" id="ARBA00009865"/>
    </source>
</evidence>
<comment type="caution">
    <text evidence="11">The sequence shown here is derived from an EMBL/GenBank/DDBJ whole genome shotgun (WGS) entry which is preliminary data.</text>
</comment>
<evidence type="ECO:0000256" key="9">
    <source>
        <dbReference type="SAM" id="SignalP"/>
    </source>
</evidence>
<dbReference type="InterPro" id="IPR006710">
    <property type="entry name" value="Glyco_hydro_43"/>
</dbReference>
<evidence type="ECO:0000256" key="6">
    <source>
        <dbReference type="PIRSR" id="PIRSR606710-1"/>
    </source>
</evidence>
<feature type="active site" description="Proton acceptor" evidence="6">
    <location>
        <position position="45"/>
    </location>
</feature>
<evidence type="ECO:0000256" key="4">
    <source>
        <dbReference type="ARBA" id="ARBA00023277"/>
    </source>
</evidence>
<keyword evidence="4" id="KW-0119">Carbohydrate metabolism</keyword>
<dbReference type="Pfam" id="PF04616">
    <property type="entry name" value="Glyco_hydro_43"/>
    <property type="match status" value="1"/>
</dbReference>
<dbReference type="SUPFAM" id="SSF75005">
    <property type="entry name" value="Arabinanase/levansucrase/invertase"/>
    <property type="match status" value="1"/>
</dbReference>
<protein>
    <submittedName>
        <fullName evidence="11">Glycosyl hydrolase family 43</fullName>
    </submittedName>
</protein>
<comment type="similarity">
    <text evidence="1 8">Belongs to the glycosyl hydrolase 43 family.</text>
</comment>
<dbReference type="Gene3D" id="2.115.10.20">
    <property type="entry name" value="Glycosyl hydrolase domain, family 43"/>
    <property type="match status" value="1"/>
</dbReference>
<dbReference type="InterPro" id="IPR036195">
    <property type="entry name" value="AbfB_ABD_sf"/>
</dbReference>
<keyword evidence="3 8" id="KW-0378">Hydrolase</keyword>
<feature type="active site" description="Proton donor" evidence="6">
    <location>
        <position position="213"/>
    </location>
</feature>
<feature type="signal peptide" evidence="9">
    <location>
        <begin position="1"/>
        <end position="34"/>
    </location>
</feature>
<dbReference type="InterPro" id="IPR007934">
    <property type="entry name" value="AbfB_ABD"/>
</dbReference>
<keyword evidence="5 8" id="KW-0326">Glycosidase</keyword>
<dbReference type="CDD" id="cd08990">
    <property type="entry name" value="GH43_AXH_like"/>
    <property type="match status" value="1"/>
</dbReference>
<evidence type="ECO:0000259" key="10">
    <source>
        <dbReference type="Pfam" id="PF05270"/>
    </source>
</evidence>
<dbReference type="PANTHER" id="PTHR43772">
    <property type="entry name" value="ENDO-1,4-BETA-XYLANASE"/>
    <property type="match status" value="1"/>
</dbReference>
<dbReference type="Pfam" id="PF05270">
    <property type="entry name" value="AbfB"/>
    <property type="match status" value="1"/>
</dbReference>
<dbReference type="GO" id="GO:0045493">
    <property type="term" value="P:xylan catabolic process"/>
    <property type="evidence" value="ECO:0007669"/>
    <property type="project" value="UniProtKB-KW"/>
</dbReference>
<sequence>MTRHARTVPGRVAAHLLAVCTLLAAALITTPAHASNPLVHRFAADPSLHVYGNRAYVYATDDESNSGTYWDSSAWRVYSSADLVNWTDHGAPFAVTGFRWATRYAWAPSAAQRNGYYYLYLPTDRTKIGVARSTSPTGGFSDPRGTPLIEKGRDANTGEEPIDPAAFVDDDGQAYLYFGGARAPKVVRLNADMISTTGAVQNVTINGGSGFAEAGFMHKRNGVYYFSYSTGWPGQIAYATASSPLGPFTYRGVILDSVNVNTNHHAIAEYQGRWYIAYHRNARAGGGTYKRSLAMEYLSYNADGTIGRVTQTSAGVGTPSIAASRLQSYNFPDRYVRHADYDVRIDPNVSPAADAQWRVVPGLADTGGAYVSFEAANFPGYYLRHWNYDLVLARNDGSATFRADATFRRVAGLADASAASFQSYNFPDRHLRHADYLLRIDPISTTTDRADATFRVTG</sequence>
<feature type="domain" description="Alpha-L-arabinofuranosidase B arabinose-binding" evidence="10">
    <location>
        <begin position="325"/>
        <end position="456"/>
    </location>
</feature>
<organism evidence="11 12">
    <name type="scientific">Nonomuraea fuscirosea</name>
    <dbReference type="NCBI Taxonomy" id="1291556"/>
    <lineage>
        <taxon>Bacteria</taxon>
        <taxon>Bacillati</taxon>
        <taxon>Actinomycetota</taxon>
        <taxon>Actinomycetes</taxon>
        <taxon>Streptosporangiales</taxon>
        <taxon>Streptosporangiaceae</taxon>
        <taxon>Nonomuraea</taxon>
    </lineage>
</organism>
<dbReference type="AlphaFoldDB" id="A0A2T0MY32"/>